<gene>
    <name evidence="2" type="ORF">SAMN04488522_101501</name>
</gene>
<dbReference type="AlphaFoldDB" id="A0A1M4UC45"/>
<dbReference type="STRING" id="288992.SAMN04488522_101501"/>
<name>A0A1M4UC45_9SPHI</name>
<dbReference type="RefSeq" id="WP_084528464.1">
    <property type="nucleotide sequence ID" value="NZ_FQUQ01000001.1"/>
</dbReference>
<dbReference type="PROSITE" id="PS50005">
    <property type="entry name" value="TPR"/>
    <property type="match status" value="1"/>
</dbReference>
<keyword evidence="3" id="KW-1185">Reference proteome</keyword>
<evidence type="ECO:0000256" key="1">
    <source>
        <dbReference type="PROSITE-ProRule" id="PRU00339"/>
    </source>
</evidence>
<evidence type="ECO:0000313" key="2">
    <source>
        <dbReference type="EMBL" id="SHE54188.1"/>
    </source>
</evidence>
<accession>A0A1M4UC45</accession>
<sequence>MKNEVRMAVGLPSDLENELFNLNDEAAELLEAGKLEESLEKIKMAWEKLPQPKFNTSCSRMILIDLIPVLNKSGKHDEALQLVKDWILEEESSGYKIYDTMPYILHGETLLYLNQVEGTKDAFYQAVKYGATKRDFSDHPDFYFELAKKKLNDNKEILELFHKEVLSQPGLSIRPGFTELSEELAERIQVLRERGEDLFDDGKFRKAIRIWTEALALVPEPRNLYEETFLLEMSLGDGYYMLNNFRRSLVHLYNAKGNMETNAYEDPFLMLRIGQVFFELEQDKEAKEFLIRAYVLEGPDIFSGEEDKYFKFMNAHLSIN</sequence>
<dbReference type="EMBL" id="FQUQ01000001">
    <property type="protein sequence ID" value="SHE54188.1"/>
    <property type="molecule type" value="Genomic_DNA"/>
</dbReference>
<dbReference type="OrthoDB" id="1551390at2"/>
<dbReference type="SUPFAM" id="SSF48452">
    <property type="entry name" value="TPR-like"/>
    <property type="match status" value="1"/>
</dbReference>
<protein>
    <submittedName>
        <fullName evidence="2">Uncharacterized protein</fullName>
    </submittedName>
</protein>
<evidence type="ECO:0000313" key="3">
    <source>
        <dbReference type="Proteomes" id="UP000184287"/>
    </source>
</evidence>
<keyword evidence="1" id="KW-0802">TPR repeat</keyword>
<dbReference type="InterPro" id="IPR011990">
    <property type="entry name" value="TPR-like_helical_dom_sf"/>
</dbReference>
<dbReference type="Gene3D" id="1.25.40.10">
    <property type="entry name" value="Tetratricopeptide repeat domain"/>
    <property type="match status" value="1"/>
</dbReference>
<reference evidence="3" key="1">
    <citation type="submission" date="2016-11" db="EMBL/GenBank/DDBJ databases">
        <authorList>
            <person name="Varghese N."/>
            <person name="Submissions S."/>
        </authorList>
    </citation>
    <scope>NUCLEOTIDE SEQUENCE [LARGE SCALE GENOMIC DNA]</scope>
    <source>
        <strain evidence="3">DSM 16990</strain>
    </source>
</reference>
<organism evidence="2 3">
    <name type="scientific">Pedobacter caeni</name>
    <dbReference type="NCBI Taxonomy" id="288992"/>
    <lineage>
        <taxon>Bacteria</taxon>
        <taxon>Pseudomonadati</taxon>
        <taxon>Bacteroidota</taxon>
        <taxon>Sphingobacteriia</taxon>
        <taxon>Sphingobacteriales</taxon>
        <taxon>Sphingobacteriaceae</taxon>
        <taxon>Pedobacter</taxon>
    </lineage>
</organism>
<dbReference type="Proteomes" id="UP000184287">
    <property type="component" value="Unassembled WGS sequence"/>
</dbReference>
<dbReference type="InterPro" id="IPR019734">
    <property type="entry name" value="TPR_rpt"/>
</dbReference>
<proteinExistence type="predicted"/>
<feature type="repeat" description="TPR" evidence="1">
    <location>
        <begin position="188"/>
        <end position="221"/>
    </location>
</feature>